<evidence type="ECO:0000256" key="15">
    <source>
        <dbReference type="SAM" id="Phobius"/>
    </source>
</evidence>
<comment type="similarity">
    <text evidence="2">Belongs to the TMCO1 family.</text>
</comment>
<evidence type="ECO:0000256" key="2">
    <source>
        <dbReference type="ARBA" id="ARBA00006537"/>
    </source>
</evidence>
<keyword evidence="6 15" id="KW-0812">Transmembrane</keyword>
<evidence type="ECO:0000256" key="7">
    <source>
        <dbReference type="ARBA" id="ARBA00022824"/>
    </source>
</evidence>
<dbReference type="PANTHER" id="PTHR20917:SF0">
    <property type="entry name" value="CALCIUM LOAD-ACTIVATED CALCIUM CHANNEL"/>
    <property type="match status" value="1"/>
</dbReference>
<sequence>MLFIPNVILVVLASLIVNLTTTVIEWFLVYRTEDFKRLSDEIKESEKKVETLKKNKESVIVSNTSLKKDDKAPKNSKDRQIEAYQKRIKDANQQLTMFRMKSTLATGVVMFSAFGMMSSAFDGLIVAKLPFHPFGLLQGMSHRNLPGTDETDCSFLFIYVLASMTLRASIQKYLGWTQATPSMFQMPEEFNEESK</sequence>
<dbReference type="Proteomes" id="UP001431209">
    <property type="component" value="Unassembled WGS sequence"/>
</dbReference>
<evidence type="ECO:0000256" key="6">
    <source>
        <dbReference type="ARBA" id="ARBA00022692"/>
    </source>
</evidence>
<evidence type="ECO:0000313" key="16">
    <source>
        <dbReference type="EMBL" id="KAL0488902.1"/>
    </source>
</evidence>
<evidence type="ECO:0000256" key="13">
    <source>
        <dbReference type="ARBA" id="ARBA00023303"/>
    </source>
</evidence>
<keyword evidence="4" id="KW-0109">Calcium transport</keyword>
<keyword evidence="7" id="KW-0256">Endoplasmic reticulum</keyword>
<evidence type="ECO:0000256" key="11">
    <source>
        <dbReference type="ARBA" id="ARBA00023065"/>
    </source>
</evidence>
<dbReference type="AlphaFoldDB" id="A0AAW2ZJU8"/>
<organism evidence="16 17">
    <name type="scientific">Acrasis kona</name>
    <dbReference type="NCBI Taxonomy" id="1008807"/>
    <lineage>
        <taxon>Eukaryota</taxon>
        <taxon>Discoba</taxon>
        <taxon>Heterolobosea</taxon>
        <taxon>Tetramitia</taxon>
        <taxon>Eutetramitia</taxon>
        <taxon>Acrasidae</taxon>
        <taxon>Acrasis</taxon>
    </lineage>
</organism>
<evidence type="ECO:0000256" key="14">
    <source>
        <dbReference type="SAM" id="Coils"/>
    </source>
</evidence>
<dbReference type="GO" id="GO:0005789">
    <property type="term" value="C:endoplasmic reticulum membrane"/>
    <property type="evidence" value="ECO:0007669"/>
    <property type="project" value="UniProtKB-SubCell"/>
</dbReference>
<feature type="transmembrane region" description="Helical" evidence="15">
    <location>
        <begin position="104"/>
        <end position="127"/>
    </location>
</feature>
<dbReference type="SMART" id="SM01415">
    <property type="entry name" value="DUF106"/>
    <property type="match status" value="1"/>
</dbReference>
<dbReference type="EMBL" id="JAOPGA020001491">
    <property type="protein sequence ID" value="KAL0488902.1"/>
    <property type="molecule type" value="Genomic_DNA"/>
</dbReference>
<accession>A0AAW2ZJU8</accession>
<evidence type="ECO:0000256" key="5">
    <source>
        <dbReference type="ARBA" id="ARBA00022673"/>
    </source>
</evidence>
<keyword evidence="11" id="KW-0406">Ion transport</keyword>
<keyword evidence="13" id="KW-0407">Ion channel</keyword>
<keyword evidence="10 14" id="KW-0175">Coiled coil</keyword>
<feature type="transmembrane region" description="Helical" evidence="15">
    <location>
        <begin position="6"/>
        <end position="29"/>
    </location>
</feature>
<keyword evidence="3" id="KW-0813">Transport</keyword>
<keyword evidence="12 15" id="KW-0472">Membrane</keyword>
<proteinExistence type="inferred from homology"/>
<dbReference type="InterPro" id="IPR002809">
    <property type="entry name" value="EMC3/TMCO1"/>
</dbReference>
<keyword evidence="5" id="KW-0107">Calcium channel</keyword>
<dbReference type="Pfam" id="PF01956">
    <property type="entry name" value="EMC3_TMCO1"/>
    <property type="match status" value="1"/>
</dbReference>
<feature type="coiled-coil region" evidence="14">
    <location>
        <begin position="35"/>
        <end position="101"/>
    </location>
</feature>
<evidence type="ECO:0000313" key="17">
    <source>
        <dbReference type="Proteomes" id="UP001431209"/>
    </source>
</evidence>
<evidence type="ECO:0008006" key="18">
    <source>
        <dbReference type="Google" id="ProtNLM"/>
    </source>
</evidence>
<evidence type="ECO:0000256" key="9">
    <source>
        <dbReference type="ARBA" id="ARBA00022989"/>
    </source>
</evidence>
<gene>
    <name evidence="16" type="ORF">AKO1_013518</name>
</gene>
<evidence type="ECO:0000256" key="1">
    <source>
        <dbReference type="ARBA" id="ARBA00004477"/>
    </source>
</evidence>
<dbReference type="PANTHER" id="PTHR20917">
    <property type="entry name" value="PNAS-RELATED"/>
    <property type="match status" value="1"/>
</dbReference>
<keyword evidence="8" id="KW-0106">Calcium</keyword>
<dbReference type="GO" id="GO:0032469">
    <property type="term" value="P:endoplasmic reticulum calcium ion homeostasis"/>
    <property type="evidence" value="ECO:0007669"/>
    <property type="project" value="InterPro"/>
</dbReference>
<evidence type="ECO:0000256" key="8">
    <source>
        <dbReference type="ARBA" id="ARBA00022837"/>
    </source>
</evidence>
<keyword evidence="17" id="KW-1185">Reference proteome</keyword>
<dbReference type="GO" id="GO:0005262">
    <property type="term" value="F:calcium channel activity"/>
    <property type="evidence" value="ECO:0007669"/>
    <property type="project" value="UniProtKB-KW"/>
</dbReference>
<evidence type="ECO:0000256" key="4">
    <source>
        <dbReference type="ARBA" id="ARBA00022568"/>
    </source>
</evidence>
<protein>
    <recommendedName>
        <fullName evidence="18">CLAC channel</fullName>
    </recommendedName>
</protein>
<comment type="caution">
    <text evidence="16">The sequence shown here is derived from an EMBL/GenBank/DDBJ whole genome shotgun (WGS) entry which is preliminary data.</text>
</comment>
<reference evidence="16 17" key="1">
    <citation type="submission" date="2024-03" db="EMBL/GenBank/DDBJ databases">
        <title>The Acrasis kona genome and developmental transcriptomes reveal deep origins of eukaryotic multicellular pathways.</title>
        <authorList>
            <person name="Sheikh S."/>
            <person name="Fu C.-J."/>
            <person name="Brown M.W."/>
            <person name="Baldauf S.L."/>
        </authorList>
    </citation>
    <scope>NUCLEOTIDE SEQUENCE [LARGE SCALE GENOMIC DNA]</scope>
    <source>
        <strain evidence="16 17">ATCC MYA-3509</strain>
    </source>
</reference>
<comment type="subcellular location">
    <subcellularLocation>
        <location evidence="1">Endoplasmic reticulum membrane</location>
        <topology evidence="1">Multi-pass membrane protein</topology>
    </subcellularLocation>
</comment>
<evidence type="ECO:0000256" key="10">
    <source>
        <dbReference type="ARBA" id="ARBA00023054"/>
    </source>
</evidence>
<keyword evidence="9 15" id="KW-1133">Transmembrane helix</keyword>
<name>A0AAW2ZJU8_9EUKA</name>
<evidence type="ECO:0000256" key="12">
    <source>
        <dbReference type="ARBA" id="ARBA00023136"/>
    </source>
</evidence>
<dbReference type="InterPro" id="IPR008559">
    <property type="entry name" value="TMCO1"/>
</dbReference>
<evidence type="ECO:0000256" key="3">
    <source>
        <dbReference type="ARBA" id="ARBA00022448"/>
    </source>
</evidence>